<name>A0ABD3LFQ5_EUCGL</name>
<proteinExistence type="predicted"/>
<dbReference type="PROSITE" id="PS50088">
    <property type="entry name" value="ANK_REPEAT"/>
    <property type="match status" value="1"/>
</dbReference>
<keyword evidence="1" id="KW-0040">ANK repeat</keyword>
<accession>A0ABD3LFQ5</accession>
<dbReference type="InterPro" id="IPR036770">
    <property type="entry name" value="Ankyrin_rpt-contain_sf"/>
</dbReference>
<dbReference type="Proteomes" id="UP001634007">
    <property type="component" value="Unassembled WGS sequence"/>
</dbReference>
<dbReference type="PANTHER" id="PTHR24177:SF365">
    <property type="entry name" value="ANKYRIN REPEAT-CONTAINING PROTEIN NPR4-LIKE ISOFORM X1"/>
    <property type="match status" value="1"/>
</dbReference>
<dbReference type="PANTHER" id="PTHR24177">
    <property type="entry name" value="CASKIN"/>
    <property type="match status" value="1"/>
</dbReference>
<feature type="transmembrane region" description="Helical" evidence="2">
    <location>
        <begin position="599"/>
        <end position="618"/>
    </location>
</feature>
<feature type="transmembrane region" description="Helical" evidence="2">
    <location>
        <begin position="488"/>
        <end position="506"/>
    </location>
</feature>
<reference evidence="4 5" key="1">
    <citation type="submission" date="2024-11" db="EMBL/GenBank/DDBJ databases">
        <title>Chromosome-level genome assembly of Eucalyptus globulus Labill. provides insights into its genome evolution.</title>
        <authorList>
            <person name="Li X."/>
        </authorList>
    </citation>
    <scope>NUCLEOTIDE SEQUENCE [LARGE SCALE GENOMIC DNA]</scope>
    <source>
        <strain evidence="4">CL2024</strain>
        <tissue evidence="4">Fresh tender leaves</tissue>
    </source>
</reference>
<feature type="repeat" description="ANK" evidence="1">
    <location>
        <begin position="122"/>
        <end position="154"/>
    </location>
</feature>
<dbReference type="Pfam" id="PF12796">
    <property type="entry name" value="Ank_2"/>
    <property type="match status" value="1"/>
</dbReference>
<evidence type="ECO:0000256" key="2">
    <source>
        <dbReference type="SAM" id="Phobius"/>
    </source>
</evidence>
<dbReference type="EMBL" id="JBJKBG010000003">
    <property type="protein sequence ID" value="KAL3747120.1"/>
    <property type="molecule type" value="Genomic_DNA"/>
</dbReference>
<dbReference type="AlphaFoldDB" id="A0ABD3LFQ5"/>
<dbReference type="PROSITE" id="PS50297">
    <property type="entry name" value="ANK_REP_REGION"/>
    <property type="match status" value="1"/>
</dbReference>
<organism evidence="4 5">
    <name type="scientific">Eucalyptus globulus</name>
    <name type="common">Tasmanian blue gum</name>
    <dbReference type="NCBI Taxonomy" id="34317"/>
    <lineage>
        <taxon>Eukaryota</taxon>
        <taxon>Viridiplantae</taxon>
        <taxon>Streptophyta</taxon>
        <taxon>Embryophyta</taxon>
        <taxon>Tracheophyta</taxon>
        <taxon>Spermatophyta</taxon>
        <taxon>Magnoliopsida</taxon>
        <taxon>eudicotyledons</taxon>
        <taxon>Gunneridae</taxon>
        <taxon>Pentapetalae</taxon>
        <taxon>rosids</taxon>
        <taxon>malvids</taxon>
        <taxon>Myrtales</taxon>
        <taxon>Myrtaceae</taxon>
        <taxon>Myrtoideae</taxon>
        <taxon>Eucalypteae</taxon>
        <taxon>Eucalyptus</taxon>
    </lineage>
</organism>
<feature type="transmembrane region" description="Helical" evidence="2">
    <location>
        <begin position="526"/>
        <end position="550"/>
    </location>
</feature>
<dbReference type="Pfam" id="PF13962">
    <property type="entry name" value="PGG"/>
    <property type="match status" value="1"/>
</dbReference>
<evidence type="ECO:0000259" key="3">
    <source>
        <dbReference type="Pfam" id="PF13962"/>
    </source>
</evidence>
<keyword evidence="5" id="KW-1185">Reference proteome</keyword>
<dbReference type="InterPro" id="IPR026961">
    <property type="entry name" value="PGG_dom"/>
</dbReference>
<evidence type="ECO:0000313" key="5">
    <source>
        <dbReference type="Proteomes" id="UP001634007"/>
    </source>
</evidence>
<gene>
    <name evidence="4" type="ORF">ACJRO7_015973</name>
</gene>
<protein>
    <recommendedName>
        <fullName evidence="3">PGG domain-containing protein</fullName>
    </recommendedName>
</protein>
<feature type="transmembrane region" description="Helical" evidence="2">
    <location>
        <begin position="571"/>
        <end position="593"/>
    </location>
</feature>
<feature type="domain" description="PGG" evidence="3">
    <location>
        <begin position="479"/>
        <end position="591"/>
    </location>
</feature>
<evidence type="ECO:0000313" key="4">
    <source>
        <dbReference type="EMBL" id="KAL3747120.1"/>
    </source>
</evidence>
<dbReference type="SMART" id="SM00248">
    <property type="entry name" value="ANK"/>
    <property type="match status" value="2"/>
</dbReference>
<evidence type="ECO:0000256" key="1">
    <source>
        <dbReference type="PROSITE-ProRule" id="PRU00023"/>
    </source>
</evidence>
<dbReference type="SUPFAM" id="SSF48403">
    <property type="entry name" value="Ankyrin repeat"/>
    <property type="match status" value="1"/>
</dbReference>
<dbReference type="Gene3D" id="1.25.40.20">
    <property type="entry name" value="Ankyrin repeat-containing domain"/>
    <property type="match status" value="1"/>
</dbReference>
<keyword evidence="2" id="KW-0812">Transmembrane</keyword>
<sequence length="643" mass="71523">MATQPSEEQGNWNHAKPAADIEIVCAIVGSASPQSGSASGNSKKEVGGTYYRPLLQAAFKGDWQSAKTFFKQDDASKTTKITSRSETLLHIAALSAQDQFLEKLVKLLHQEKLEALEEVDCDGRTALHNAVLCGRIRMVKALVKSKLKLTQVADNEGLVPLGISAVEASMHKEIAWFLAENTTDEQGHFFSSPSAIKIIINLTKAGHHVRRYPQLIDKGRSKHANPLDILDALARNESHFRSGTRLSVFEALIYKCIPVGLNNEPTNKNSDPALQYLTMSLWKATKIIVPTIKRIHEMKLRHVAAIELAKQVCDAISHGKTTEITDFLEKKDLLLQATIWGVTEIVKLCIRSFPELIWIRSKCKRLVTEAVKYRQERTLRLFLKVSSTNKLSLVLGPTDEESKMMLMAAAENRAREYYPNFDAETNVAGVAFQMQREVQWYKAVESWVIPFQASANHHKKTHWNEFVEKHKELIQEAEKSVKNTANSCMLVSALIAAVLFAAAFTVPGGNADKIGVPLLLGQDSFHIFAISDTLGLFSSMMAILIFLGILTSHYEAQDFLYSLPTKIIMGLSLLILSMASMLVAFVATLTMVLDKRADWGLIPVALVASIPVVLFAVSQLPLPFQLMRSTYGPSIFHPEDIWD</sequence>
<dbReference type="InterPro" id="IPR002110">
    <property type="entry name" value="Ankyrin_rpt"/>
</dbReference>
<keyword evidence="2" id="KW-1133">Transmembrane helix</keyword>
<keyword evidence="2" id="KW-0472">Membrane</keyword>
<comment type="caution">
    <text evidence="4">The sequence shown here is derived from an EMBL/GenBank/DDBJ whole genome shotgun (WGS) entry which is preliminary data.</text>
</comment>